<dbReference type="Gene3D" id="3.30.60.80">
    <property type="match status" value="1"/>
</dbReference>
<dbReference type="CDD" id="cd01025">
    <property type="entry name" value="TOPRIM_recR"/>
    <property type="match status" value="1"/>
</dbReference>
<dbReference type="Proteomes" id="UP000886749">
    <property type="component" value="Unassembled WGS sequence"/>
</dbReference>
<dbReference type="InterPro" id="IPR006171">
    <property type="entry name" value="TOPRIM_dom"/>
</dbReference>
<evidence type="ECO:0000256" key="5">
    <source>
        <dbReference type="ARBA" id="ARBA00023172"/>
    </source>
</evidence>
<dbReference type="HAMAP" id="MF_00017">
    <property type="entry name" value="RecR"/>
    <property type="match status" value="1"/>
</dbReference>
<name>A0A9D1AKS8_9FIRM</name>
<feature type="non-terminal residue" evidence="8">
    <location>
        <position position="163"/>
    </location>
</feature>
<dbReference type="PANTHER" id="PTHR30446:SF0">
    <property type="entry name" value="RECOMBINATION PROTEIN RECR"/>
    <property type="match status" value="1"/>
</dbReference>
<dbReference type="Pfam" id="PF02132">
    <property type="entry name" value="RecR_ZnF"/>
    <property type="match status" value="1"/>
</dbReference>
<dbReference type="GO" id="GO:0003677">
    <property type="term" value="F:DNA binding"/>
    <property type="evidence" value="ECO:0007669"/>
    <property type="project" value="InterPro"/>
</dbReference>
<dbReference type="SUPFAM" id="SSF111304">
    <property type="entry name" value="Recombination protein RecR"/>
    <property type="match status" value="1"/>
</dbReference>
<keyword evidence="3" id="KW-0863">Zinc-finger</keyword>
<feature type="domain" description="Toprim" evidence="7">
    <location>
        <begin position="83"/>
        <end position="163"/>
    </location>
</feature>
<dbReference type="PROSITE" id="PS01300">
    <property type="entry name" value="RECR"/>
    <property type="match status" value="1"/>
</dbReference>
<dbReference type="NCBIfam" id="TIGR00615">
    <property type="entry name" value="recR"/>
    <property type="match status" value="1"/>
</dbReference>
<dbReference type="InterPro" id="IPR000093">
    <property type="entry name" value="DNA_Rcmb_RecR"/>
</dbReference>
<dbReference type="Pfam" id="PF13662">
    <property type="entry name" value="Toprim_4"/>
    <property type="match status" value="1"/>
</dbReference>
<dbReference type="Gene3D" id="3.40.1360.10">
    <property type="match status" value="1"/>
</dbReference>
<organism evidence="8 9">
    <name type="scientific">Candidatus Egerieicola pullicola</name>
    <dbReference type="NCBI Taxonomy" id="2840775"/>
    <lineage>
        <taxon>Bacteria</taxon>
        <taxon>Bacillati</taxon>
        <taxon>Bacillota</taxon>
        <taxon>Clostridia</taxon>
        <taxon>Eubacteriales</taxon>
        <taxon>Oscillospiraceae</taxon>
        <taxon>Oscillospiraceae incertae sedis</taxon>
        <taxon>Candidatus Egerieicola</taxon>
    </lineage>
</organism>
<evidence type="ECO:0000313" key="8">
    <source>
        <dbReference type="EMBL" id="HIR41006.1"/>
    </source>
</evidence>
<evidence type="ECO:0000256" key="4">
    <source>
        <dbReference type="ARBA" id="ARBA00022833"/>
    </source>
</evidence>
<dbReference type="InterPro" id="IPR023627">
    <property type="entry name" value="Rcmb_RecR"/>
</dbReference>
<proteinExistence type="inferred from homology"/>
<dbReference type="PANTHER" id="PTHR30446">
    <property type="entry name" value="RECOMBINATION PROTEIN RECR"/>
    <property type="match status" value="1"/>
</dbReference>
<reference evidence="8" key="1">
    <citation type="submission" date="2020-10" db="EMBL/GenBank/DDBJ databases">
        <authorList>
            <person name="Gilroy R."/>
        </authorList>
    </citation>
    <scope>NUCLEOTIDE SEQUENCE</scope>
    <source>
        <strain evidence="8">CHK184-25365</strain>
    </source>
</reference>
<evidence type="ECO:0000313" key="9">
    <source>
        <dbReference type="Proteomes" id="UP000886749"/>
    </source>
</evidence>
<dbReference type="GO" id="GO:0006281">
    <property type="term" value="P:DNA repair"/>
    <property type="evidence" value="ECO:0007669"/>
    <property type="project" value="UniProtKB-KW"/>
</dbReference>
<accession>A0A9D1AKS8</accession>
<dbReference type="SMART" id="SM00493">
    <property type="entry name" value="TOPRIM"/>
    <property type="match status" value="1"/>
</dbReference>
<comment type="caution">
    <text evidence="8">The sequence shown here is derived from an EMBL/GenBank/DDBJ whole genome shotgun (WGS) entry which is preliminary data.</text>
</comment>
<dbReference type="GO" id="GO:0008270">
    <property type="term" value="F:zinc ion binding"/>
    <property type="evidence" value="ECO:0007669"/>
    <property type="project" value="UniProtKB-KW"/>
</dbReference>
<reference evidence="8" key="2">
    <citation type="journal article" date="2021" name="PeerJ">
        <title>Extensive microbial diversity within the chicken gut microbiome revealed by metagenomics and culture.</title>
        <authorList>
            <person name="Gilroy R."/>
            <person name="Ravi A."/>
            <person name="Getino M."/>
            <person name="Pursley I."/>
            <person name="Horton D.L."/>
            <person name="Alikhan N.F."/>
            <person name="Baker D."/>
            <person name="Gharbi K."/>
            <person name="Hall N."/>
            <person name="Watson M."/>
            <person name="Adriaenssens E.M."/>
            <person name="Foster-Nyarko E."/>
            <person name="Jarju S."/>
            <person name="Secka A."/>
            <person name="Antonio M."/>
            <person name="Oren A."/>
            <person name="Chaudhuri R.R."/>
            <person name="La Ragione R."/>
            <person name="Hildebrand F."/>
            <person name="Pallen M.J."/>
        </authorList>
    </citation>
    <scope>NUCLEOTIDE SEQUENCE</scope>
    <source>
        <strain evidence="8">CHK184-25365</strain>
    </source>
</reference>
<dbReference type="PROSITE" id="PS50880">
    <property type="entry name" value="TOPRIM"/>
    <property type="match status" value="1"/>
</dbReference>
<evidence type="ECO:0000256" key="6">
    <source>
        <dbReference type="ARBA" id="ARBA00023204"/>
    </source>
</evidence>
<dbReference type="AlphaFoldDB" id="A0A9D1AKS8"/>
<keyword evidence="2" id="KW-0227">DNA damage</keyword>
<dbReference type="Pfam" id="PF21176">
    <property type="entry name" value="RecR_HhH"/>
    <property type="match status" value="1"/>
</dbReference>
<dbReference type="GO" id="GO:0006310">
    <property type="term" value="P:DNA recombination"/>
    <property type="evidence" value="ECO:0007669"/>
    <property type="project" value="UniProtKB-KW"/>
</dbReference>
<sequence length="163" mass="17908">MAANNQALSLTKLVEAFASLPGIGMKSAQRLAYYILKQPDSQVEAFAQALLEAKKNIKRCACCQNLTDRELCPICDDPGRDKSTICVVEDPKDVTAFERTKEYRGVYHVLHGLIDPINGIGPDQLCIKELIARLGDDNVKEVILATNPTAEGEATAMYLKKLI</sequence>
<keyword evidence="4" id="KW-0862">Zinc</keyword>
<keyword evidence="6" id="KW-0234">DNA repair</keyword>
<keyword evidence="1" id="KW-0479">Metal-binding</keyword>
<evidence type="ECO:0000256" key="3">
    <source>
        <dbReference type="ARBA" id="ARBA00022771"/>
    </source>
</evidence>
<keyword evidence="5" id="KW-0233">DNA recombination</keyword>
<protein>
    <submittedName>
        <fullName evidence="8">Recombination protein RecR</fullName>
    </submittedName>
</protein>
<evidence type="ECO:0000259" key="7">
    <source>
        <dbReference type="PROSITE" id="PS50880"/>
    </source>
</evidence>
<dbReference type="InterPro" id="IPR015967">
    <property type="entry name" value="Rcmb_RecR_Znf"/>
</dbReference>
<gene>
    <name evidence="8" type="primary">recR</name>
    <name evidence="8" type="ORF">IAB36_04160</name>
</gene>
<evidence type="ECO:0000256" key="2">
    <source>
        <dbReference type="ARBA" id="ARBA00022763"/>
    </source>
</evidence>
<dbReference type="EMBL" id="DVGY01000091">
    <property type="protein sequence ID" value="HIR41006.1"/>
    <property type="molecule type" value="Genomic_DNA"/>
</dbReference>
<dbReference type="InterPro" id="IPR034137">
    <property type="entry name" value="TOPRIM_RecR"/>
</dbReference>
<evidence type="ECO:0000256" key="1">
    <source>
        <dbReference type="ARBA" id="ARBA00022723"/>
    </source>
</evidence>
<dbReference type="Gene3D" id="1.10.8.420">
    <property type="entry name" value="RecR Domain 1"/>
    <property type="match status" value="1"/>
</dbReference>